<sequence length="141" mass="16011">MTSDIRGCFLRPLTSTLKKLTTVLTIERRVDSEDFSICGQKPSSSSIFSYLSESSLHLFEREMFHGPESLTPRTIVYYAKVLISFHSAVNSYSRDTELLRNRNILLSLLVQVDGGSGQNCGYYEFSDDIIGCNFKYGPKRF</sequence>
<evidence type="ECO:0000313" key="2">
    <source>
        <dbReference type="WBParaSite" id="Hba_07325"/>
    </source>
</evidence>
<organism evidence="1 2">
    <name type="scientific">Heterorhabditis bacteriophora</name>
    <name type="common">Entomopathogenic nematode worm</name>
    <dbReference type="NCBI Taxonomy" id="37862"/>
    <lineage>
        <taxon>Eukaryota</taxon>
        <taxon>Metazoa</taxon>
        <taxon>Ecdysozoa</taxon>
        <taxon>Nematoda</taxon>
        <taxon>Chromadorea</taxon>
        <taxon>Rhabditida</taxon>
        <taxon>Rhabditina</taxon>
        <taxon>Rhabditomorpha</taxon>
        <taxon>Strongyloidea</taxon>
        <taxon>Heterorhabditidae</taxon>
        <taxon>Heterorhabditis</taxon>
    </lineage>
</organism>
<evidence type="ECO:0000313" key="1">
    <source>
        <dbReference type="Proteomes" id="UP000095283"/>
    </source>
</evidence>
<name>A0A1I7WQA9_HETBA</name>
<accession>A0A1I7WQA9</accession>
<protein>
    <submittedName>
        <fullName evidence="2">Ovule protein</fullName>
    </submittedName>
</protein>
<proteinExistence type="predicted"/>
<dbReference type="AlphaFoldDB" id="A0A1I7WQA9"/>
<dbReference type="Proteomes" id="UP000095283">
    <property type="component" value="Unplaced"/>
</dbReference>
<keyword evidence="1" id="KW-1185">Reference proteome</keyword>
<dbReference type="WBParaSite" id="Hba_07325">
    <property type="protein sequence ID" value="Hba_07325"/>
    <property type="gene ID" value="Hba_07325"/>
</dbReference>
<reference evidence="2" key="1">
    <citation type="submission" date="2016-11" db="UniProtKB">
        <authorList>
            <consortium name="WormBaseParasite"/>
        </authorList>
    </citation>
    <scope>IDENTIFICATION</scope>
</reference>